<name>A0ABT6X213_9ACTN</name>
<protein>
    <submittedName>
        <fullName evidence="2">Uncharacterized protein</fullName>
    </submittedName>
</protein>
<dbReference type="EMBL" id="JASCTH010000072">
    <property type="protein sequence ID" value="MDI6106043.1"/>
    <property type="molecule type" value="Genomic_DNA"/>
</dbReference>
<proteinExistence type="predicted"/>
<feature type="transmembrane region" description="Helical" evidence="1">
    <location>
        <begin position="74"/>
        <end position="98"/>
    </location>
</feature>
<dbReference type="RefSeq" id="WP_282767501.1">
    <property type="nucleotide sequence ID" value="NZ_JASCTH010000072.1"/>
</dbReference>
<gene>
    <name evidence="2" type="ORF">QLQ12_46530</name>
</gene>
<comment type="caution">
    <text evidence="2">The sequence shown here is derived from an EMBL/GenBank/DDBJ whole genome shotgun (WGS) entry which is preliminary data.</text>
</comment>
<evidence type="ECO:0000313" key="3">
    <source>
        <dbReference type="Proteomes" id="UP001241758"/>
    </source>
</evidence>
<sequence>MKYAWPKPFAIVDADGEYTPEFEAYFAEELARLEADVDDPERGEDAREMLAMDREELRALSAVTLDLMNAPPPLMTAVLGIVLAVLSAVGVALIAWYVL</sequence>
<evidence type="ECO:0000256" key="1">
    <source>
        <dbReference type="SAM" id="Phobius"/>
    </source>
</evidence>
<reference evidence="2 3" key="1">
    <citation type="submission" date="2023-05" db="EMBL/GenBank/DDBJ databases">
        <title>Actinoplanes sp. NEAU-A12 genome sequencing.</title>
        <authorList>
            <person name="Wang Z.-S."/>
        </authorList>
    </citation>
    <scope>NUCLEOTIDE SEQUENCE [LARGE SCALE GENOMIC DNA]</scope>
    <source>
        <strain evidence="2 3">NEAU-A12</strain>
    </source>
</reference>
<evidence type="ECO:0000313" key="2">
    <source>
        <dbReference type="EMBL" id="MDI6106043.1"/>
    </source>
</evidence>
<organism evidence="2 3">
    <name type="scientific">Actinoplanes sandaracinus</name>
    <dbReference type="NCBI Taxonomy" id="3045177"/>
    <lineage>
        <taxon>Bacteria</taxon>
        <taxon>Bacillati</taxon>
        <taxon>Actinomycetota</taxon>
        <taxon>Actinomycetes</taxon>
        <taxon>Micromonosporales</taxon>
        <taxon>Micromonosporaceae</taxon>
        <taxon>Actinoplanes</taxon>
    </lineage>
</organism>
<accession>A0ABT6X213</accession>
<keyword evidence="3" id="KW-1185">Reference proteome</keyword>
<keyword evidence="1" id="KW-0472">Membrane</keyword>
<keyword evidence="1" id="KW-1133">Transmembrane helix</keyword>
<dbReference type="Proteomes" id="UP001241758">
    <property type="component" value="Unassembled WGS sequence"/>
</dbReference>
<keyword evidence="1" id="KW-0812">Transmembrane</keyword>